<dbReference type="GO" id="GO:0015293">
    <property type="term" value="F:symporter activity"/>
    <property type="evidence" value="ECO:0007669"/>
    <property type="project" value="UniProtKB-KW"/>
</dbReference>
<keyword evidence="8 11" id="KW-0472">Membrane</keyword>
<protein>
    <recommendedName>
        <fullName evidence="10">Putative proline/betaine transporter</fullName>
    </recommendedName>
</protein>
<dbReference type="Pfam" id="PF07690">
    <property type="entry name" value="MFS_1"/>
    <property type="match status" value="1"/>
</dbReference>
<keyword evidence="6" id="KW-0769">Symport</keyword>
<evidence type="ECO:0000256" key="3">
    <source>
        <dbReference type="ARBA" id="ARBA00022448"/>
    </source>
</evidence>
<dbReference type="PANTHER" id="PTHR43528">
    <property type="entry name" value="ALPHA-KETOGLUTARATE PERMEASE"/>
    <property type="match status" value="1"/>
</dbReference>
<evidence type="ECO:0000256" key="2">
    <source>
        <dbReference type="ARBA" id="ARBA00008240"/>
    </source>
</evidence>
<feature type="domain" description="Major facilitator superfamily (MFS) profile" evidence="12">
    <location>
        <begin position="26"/>
        <end position="437"/>
    </location>
</feature>
<comment type="subcellular location">
    <subcellularLocation>
        <location evidence="1">Cell membrane</location>
        <topology evidence="1">Multi-pass membrane protein</topology>
    </subcellularLocation>
</comment>
<dbReference type="PANTHER" id="PTHR43528:SF1">
    <property type="entry name" value="ALPHA-KETOGLUTARATE PERMEASE"/>
    <property type="match status" value="1"/>
</dbReference>
<evidence type="ECO:0000256" key="4">
    <source>
        <dbReference type="ARBA" id="ARBA00022475"/>
    </source>
</evidence>
<evidence type="ECO:0000313" key="13">
    <source>
        <dbReference type="EMBL" id="ACL11843.1"/>
    </source>
</evidence>
<dbReference type="EMBL" id="EU851877">
    <property type="protein sequence ID" value="ACL11843.1"/>
    <property type="molecule type" value="Genomic_DNA"/>
</dbReference>
<evidence type="ECO:0000256" key="5">
    <source>
        <dbReference type="ARBA" id="ARBA00022692"/>
    </source>
</evidence>
<dbReference type="InterPro" id="IPR005829">
    <property type="entry name" value="Sugar_transporter_CS"/>
</dbReference>
<evidence type="ECO:0000256" key="6">
    <source>
        <dbReference type="ARBA" id="ARBA00022847"/>
    </source>
</evidence>
<comment type="similarity">
    <text evidence="2">Belongs to the major facilitator superfamily. Metabolite:H+ Symporter (MHS) family (TC 2.A.1.6) family.</text>
</comment>
<dbReference type="GO" id="GO:0005886">
    <property type="term" value="C:plasma membrane"/>
    <property type="evidence" value="ECO:0007669"/>
    <property type="project" value="UniProtKB-SubCell"/>
</dbReference>
<keyword evidence="4" id="KW-1003">Cell membrane</keyword>
<dbReference type="SUPFAM" id="SSF103473">
    <property type="entry name" value="MFS general substrate transporter"/>
    <property type="match status" value="1"/>
</dbReference>
<dbReference type="FunFam" id="1.20.1250.20:FF:000001">
    <property type="entry name" value="Dicarboxylate MFS transporter"/>
    <property type="match status" value="1"/>
</dbReference>
<reference evidence="13" key="1">
    <citation type="journal article" date="2009" name="Biochem. J.">
        <title>Characterization of the phenylurea hydrolases A and B: founding members of a novel amidohydrolase subgroup.</title>
        <authorList>
            <person name="Khurana J.L."/>
            <person name="Jackson C.J."/>
            <person name="Scott C."/>
            <person name="Pandey G."/>
            <person name="Horne I."/>
            <person name="Russell R.J."/>
            <person name="Herlt A."/>
            <person name="Easton C.J."/>
            <person name="Oakeshott J.G."/>
        </authorList>
    </citation>
    <scope>NUCLEOTIDE SEQUENCE</scope>
    <source>
        <strain evidence="13">D47</strain>
        <plasmid evidence="13">pHRIM622</plasmid>
    </source>
</reference>
<evidence type="ECO:0000259" key="12">
    <source>
        <dbReference type="PROSITE" id="PS50850"/>
    </source>
</evidence>
<evidence type="ECO:0000256" key="1">
    <source>
        <dbReference type="ARBA" id="ARBA00004651"/>
    </source>
</evidence>
<evidence type="ECO:0000256" key="8">
    <source>
        <dbReference type="ARBA" id="ARBA00023136"/>
    </source>
</evidence>
<geneLocation type="plasmid" evidence="13">
    <name>pHRIM622</name>
</geneLocation>
<keyword evidence="3" id="KW-0813">Transport</keyword>
<keyword evidence="5 11" id="KW-0812">Transmembrane</keyword>
<keyword evidence="13" id="KW-0614">Plasmid</keyword>
<sequence>MSIEAEIHSLENNTLDPKTRRAVRRTVLGGAVGSVVEFYEFSTYGVLAATLAVVFFPSSDPTTGLLSTLAVFAVAFFARPIGGFVWGALGDRIGRKRTLALTIILMSVFTAVMGLTPTYAAIGVVAPICLIVLRFLQGVSAGGEVSGAVSFVAEHSPANRRGLNVGMITVGAGVGTLLGTIVPSIMLLLLTPEQMVEWGWRIPLLIALPLGAIGLYIRRRLDETPYFKAMASEKKRAANPVKTALTGRAQWKLLAIAFFLTSLNAASFYMLAGYLPSFATSSLKLTGFQALAPAVIAVAGAIVFEVIAAWLSDHVGRKRVLIVAALGHLILALPCFLLVSTGEFGLIVLGLLLLSAPIGAYAGVTNPSLSELFPTNVRVSGHGITYNLAVAVFGGSAPYLLVWLGAVTGSTLVGAFYLIALSLVAIPAVLAMRERSKQPLQL</sequence>
<evidence type="ECO:0000256" key="11">
    <source>
        <dbReference type="SAM" id="Phobius"/>
    </source>
</evidence>
<evidence type="ECO:0000256" key="7">
    <source>
        <dbReference type="ARBA" id="ARBA00022989"/>
    </source>
</evidence>
<evidence type="ECO:0000256" key="10">
    <source>
        <dbReference type="ARBA" id="ARBA00039918"/>
    </source>
</evidence>
<feature type="transmembrane region" description="Helical" evidence="11">
    <location>
        <begin position="131"/>
        <end position="153"/>
    </location>
</feature>
<keyword evidence="7 11" id="KW-1133">Transmembrane helix</keyword>
<feature type="transmembrane region" description="Helical" evidence="11">
    <location>
        <begin position="27"/>
        <end position="56"/>
    </location>
</feature>
<feature type="transmembrane region" description="Helical" evidence="11">
    <location>
        <begin position="345"/>
        <end position="364"/>
    </location>
</feature>
<dbReference type="AlphaFoldDB" id="B8R4L3"/>
<dbReference type="InterPro" id="IPR036259">
    <property type="entry name" value="MFS_trans_sf"/>
</dbReference>
<feature type="transmembrane region" description="Helical" evidence="11">
    <location>
        <begin position="253"/>
        <end position="275"/>
    </location>
</feature>
<feature type="transmembrane region" description="Helical" evidence="11">
    <location>
        <begin position="320"/>
        <end position="339"/>
    </location>
</feature>
<organism evidence="13">
    <name type="scientific">Arthrobacter globiformis</name>
    <dbReference type="NCBI Taxonomy" id="1665"/>
    <lineage>
        <taxon>Bacteria</taxon>
        <taxon>Bacillati</taxon>
        <taxon>Actinomycetota</taxon>
        <taxon>Actinomycetes</taxon>
        <taxon>Micrococcales</taxon>
        <taxon>Micrococcaceae</taxon>
        <taxon>Arthrobacter</taxon>
    </lineage>
</organism>
<accession>B8R4L3</accession>
<name>B8R4L3_ARTGO</name>
<feature type="transmembrane region" description="Helical" evidence="11">
    <location>
        <begin position="287"/>
        <end position="308"/>
    </location>
</feature>
<dbReference type="InterPro" id="IPR020846">
    <property type="entry name" value="MFS_dom"/>
</dbReference>
<dbReference type="PROSITE" id="PS50850">
    <property type="entry name" value="MFS"/>
    <property type="match status" value="1"/>
</dbReference>
<feature type="transmembrane region" description="Helical" evidence="11">
    <location>
        <begin position="165"/>
        <end position="186"/>
    </location>
</feature>
<dbReference type="PROSITE" id="PS00216">
    <property type="entry name" value="SUGAR_TRANSPORT_1"/>
    <property type="match status" value="1"/>
</dbReference>
<feature type="transmembrane region" description="Helical" evidence="11">
    <location>
        <begin position="198"/>
        <end position="217"/>
    </location>
</feature>
<dbReference type="InterPro" id="IPR011701">
    <property type="entry name" value="MFS"/>
</dbReference>
<feature type="transmembrane region" description="Helical" evidence="11">
    <location>
        <begin position="101"/>
        <end position="125"/>
    </location>
</feature>
<comment type="function">
    <text evidence="9">May be a proton symporter involved in the uptake of osmolytes such as proline and glycine betaine.</text>
</comment>
<dbReference type="Gene3D" id="1.20.1250.20">
    <property type="entry name" value="MFS general substrate transporter like domains"/>
    <property type="match status" value="1"/>
</dbReference>
<feature type="transmembrane region" description="Helical" evidence="11">
    <location>
        <begin position="68"/>
        <end position="89"/>
    </location>
</feature>
<feature type="transmembrane region" description="Helical" evidence="11">
    <location>
        <begin position="384"/>
        <end position="406"/>
    </location>
</feature>
<dbReference type="InterPro" id="IPR051084">
    <property type="entry name" value="H+-coupled_symporters"/>
</dbReference>
<feature type="transmembrane region" description="Helical" evidence="11">
    <location>
        <begin position="412"/>
        <end position="432"/>
    </location>
</feature>
<dbReference type="PROSITE" id="PS00217">
    <property type="entry name" value="SUGAR_TRANSPORT_2"/>
    <property type="match status" value="1"/>
</dbReference>
<evidence type="ECO:0000256" key="9">
    <source>
        <dbReference type="ARBA" id="ARBA00037295"/>
    </source>
</evidence>
<proteinExistence type="inferred from homology"/>